<evidence type="ECO:0000259" key="1">
    <source>
        <dbReference type="Pfam" id="PF12680"/>
    </source>
</evidence>
<name>A3VAN5_9RHOB</name>
<dbReference type="SUPFAM" id="SSF54427">
    <property type="entry name" value="NTF2-like"/>
    <property type="match status" value="1"/>
</dbReference>
<reference evidence="2 3" key="1">
    <citation type="journal article" date="2010" name="J. Bacteriol.">
        <title>Genome sequences of Pelagibaca bermudensis HTCC2601T and Maritimibacter alkaliphilus HTCC2654T, the type strains of two marine Roseobacter genera.</title>
        <authorList>
            <person name="Thrash J.C."/>
            <person name="Cho J.C."/>
            <person name="Ferriera S."/>
            <person name="Johnson J."/>
            <person name="Vergin K.L."/>
            <person name="Giovannoni S.J."/>
        </authorList>
    </citation>
    <scope>NUCLEOTIDE SEQUENCE [LARGE SCALE GENOMIC DNA]</scope>
    <source>
        <strain evidence="2 3">HTCC2654</strain>
    </source>
</reference>
<dbReference type="HOGENOM" id="CLU_146876_0_0_5"/>
<sequence length="141" mass="16256">MNRATFDDYIARFNARDASAFEDYIADDMEMLNGALRFTGVAGMKDHYQNKIWPDFDERLNPLRFIGNDAHVAIEMRTEFEALADNPDTLFGAVRKGEMFVYHGLIMYDLRDGRFTKIQVAYNSFTNIKLDGTEIEMGLPH</sequence>
<accession>A3VAN5</accession>
<dbReference type="InterPro" id="IPR032710">
    <property type="entry name" value="NTF2-like_dom_sf"/>
</dbReference>
<keyword evidence="3" id="KW-1185">Reference proteome</keyword>
<dbReference type="OrthoDB" id="26840at2"/>
<dbReference type="eggNOG" id="ENOG50347I4">
    <property type="taxonomic scope" value="Bacteria"/>
</dbReference>
<evidence type="ECO:0000313" key="2">
    <source>
        <dbReference type="EMBL" id="EAQ14976.1"/>
    </source>
</evidence>
<comment type="caution">
    <text evidence="2">The sequence shown here is derived from an EMBL/GenBank/DDBJ whole genome shotgun (WGS) entry which is preliminary data.</text>
</comment>
<gene>
    <name evidence="2" type="ORF">RB2654_20373</name>
</gene>
<dbReference type="Proteomes" id="UP000002931">
    <property type="component" value="Unassembled WGS sequence"/>
</dbReference>
<feature type="domain" description="SnoaL-like" evidence="1">
    <location>
        <begin position="7"/>
        <end position="117"/>
    </location>
</feature>
<evidence type="ECO:0000313" key="3">
    <source>
        <dbReference type="Proteomes" id="UP000002931"/>
    </source>
</evidence>
<dbReference type="EMBL" id="AAMT01000001">
    <property type="protein sequence ID" value="EAQ14976.1"/>
    <property type="molecule type" value="Genomic_DNA"/>
</dbReference>
<proteinExistence type="predicted"/>
<dbReference type="Gene3D" id="3.10.450.50">
    <property type="match status" value="1"/>
</dbReference>
<organism evidence="2 3">
    <name type="scientific">Maritimibacter alkaliphilus HTCC2654</name>
    <dbReference type="NCBI Taxonomy" id="314271"/>
    <lineage>
        <taxon>Bacteria</taxon>
        <taxon>Pseudomonadati</taxon>
        <taxon>Pseudomonadota</taxon>
        <taxon>Alphaproteobacteria</taxon>
        <taxon>Rhodobacterales</taxon>
        <taxon>Roseobacteraceae</taxon>
        <taxon>Maritimibacter</taxon>
    </lineage>
</organism>
<dbReference type="AlphaFoldDB" id="A3VAN5"/>
<dbReference type="Pfam" id="PF12680">
    <property type="entry name" value="SnoaL_2"/>
    <property type="match status" value="1"/>
</dbReference>
<protein>
    <recommendedName>
        <fullName evidence="1">SnoaL-like domain-containing protein</fullName>
    </recommendedName>
</protein>
<dbReference type="InterPro" id="IPR037401">
    <property type="entry name" value="SnoaL-like"/>
</dbReference>
<dbReference type="RefSeq" id="WP_008334990.1">
    <property type="nucleotide sequence ID" value="NZ_CH902578.1"/>
</dbReference>
<dbReference type="STRING" id="314271.RB2654_20373"/>